<dbReference type="FunCoup" id="A0A6J2XGK8">
    <property type="interactions" value="123"/>
</dbReference>
<evidence type="ECO:0000256" key="1">
    <source>
        <dbReference type="SAM" id="Coils"/>
    </source>
</evidence>
<evidence type="ECO:0000256" key="2">
    <source>
        <dbReference type="SAM" id="SignalP"/>
    </source>
</evidence>
<sequence length="562" mass="63910">MLAKVLLSCMLISSVVVLKVDAIVTNEDIRLAILQIVNVVRNTDDKLERHEFREKQLGEQLKKGLINIDKRIKLLDPLKGTVSRIDERLAAVETILMQKDKEERERQMQQQKIYEAILDLQKNLPLVIDQLNQDISRKIALEAPPAAISEPMMTKSDFTKMEKEVIEKMERVTSTINNMENELAKIREENINSIQDATNKSSESLEKVKRQLDNSETLLSKYESKLSEFNNKIPEIDVRSFKEDDTWKEEFLRELANQKLQVNEILNNVKGVLVSISKLPDRLDHEYAHNTTLHKLEHRLEEARQSPSGTIPGSSVQSLENSIMEIKSEAVKHQELVKTSFNELTEITSHLTESFAKNYGDIRSEIQELGKLDKVIMQTADGILDTKRRVEYGIHQIVNEVSKHIKDGTNEIAQGFNDRFDNFESSILDEESGALTNLTSKIQEEIGRVWRQIGIMHQQMTASTDTLNKLQNQTDTYVTGSLDVMDTMKGKVSLITGRMTEVDENLNFLLGKLGLLSQEFNSIKSGLGTTLDEIRSTFQTVQTKIKDKGPGPHKISSNEIVV</sequence>
<feature type="signal peptide" evidence="2">
    <location>
        <begin position="1"/>
        <end position="22"/>
    </location>
</feature>
<dbReference type="GeneID" id="115878240"/>
<proteinExistence type="predicted"/>
<reference evidence="4" key="1">
    <citation type="submission" date="2025-08" db="UniProtKB">
        <authorList>
            <consortium name="RefSeq"/>
        </authorList>
    </citation>
    <scope>IDENTIFICATION</scope>
    <source>
        <tissue evidence="4">Gonads</tissue>
    </source>
</reference>
<keyword evidence="1" id="KW-0175">Coiled coil</keyword>
<evidence type="ECO:0000313" key="3">
    <source>
        <dbReference type="Proteomes" id="UP000504635"/>
    </source>
</evidence>
<evidence type="ECO:0000313" key="4">
    <source>
        <dbReference type="RefSeq" id="XP_030750528.1"/>
    </source>
</evidence>
<dbReference type="KEGG" id="soy:115878240"/>
<dbReference type="RefSeq" id="XP_030750528.1">
    <property type="nucleotide sequence ID" value="XM_030894668.1"/>
</dbReference>
<gene>
    <name evidence="4" type="primary">LOC115878240</name>
</gene>
<accession>A0A6J2XGK8</accession>
<keyword evidence="2" id="KW-0732">Signal</keyword>
<dbReference type="GO" id="GO:0005886">
    <property type="term" value="C:plasma membrane"/>
    <property type="evidence" value="ECO:0007669"/>
    <property type="project" value="TreeGrafter"/>
</dbReference>
<name>A0A6J2XGK8_SITOR</name>
<dbReference type="PANTHER" id="PTHR39960:SF1">
    <property type="entry name" value="LD34147P"/>
    <property type="match status" value="1"/>
</dbReference>
<keyword evidence="3" id="KW-1185">Reference proteome</keyword>
<organism evidence="3 4">
    <name type="scientific">Sitophilus oryzae</name>
    <name type="common">Rice weevil</name>
    <name type="synonym">Curculio oryzae</name>
    <dbReference type="NCBI Taxonomy" id="7048"/>
    <lineage>
        <taxon>Eukaryota</taxon>
        <taxon>Metazoa</taxon>
        <taxon>Ecdysozoa</taxon>
        <taxon>Arthropoda</taxon>
        <taxon>Hexapoda</taxon>
        <taxon>Insecta</taxon>
        <taxon>Pterygota</taxon>
        <taxon>Neoptera</taxon>
        <taxon>Endopterygota</taxon>
        <taxon>Coleoptera</taxon>
        <taxon>Polyphaga</taxon>
        <taxon>Cucujiformia</taxon>
        <taxon>Curculionidae</taxon>
        <taxon>Dryophthorinae</taxon>
        <taxon>Sitophilus</taxon>
    </lineage>
</organism>
<dbReference type="PANTHER" id="PTHR39960">
    <property type="entry name" value="LD34147P"/>
    <property type="match status" value="1"/>
</dbReference>
<dbReference type="OrthoDB" id="8190635at2759"/>
<dbReference type="InParanoid" id="A0A6J2XGK8"/>
<feature type="coiled-coil region" evidence="1">
    <location>
        <begin position="162"/>
        <end position="268"/>
    </location>
</feature>
<feature type="chain" id="PRO_5026990799" evidence="2">
    <location>
        <begin position="23"/>
        <end position="562"/>
    </location>
</feature>
<dbReference type="AlphaFoldDB" id="A0A6J2XGK8"/>
<protein>
    <submittedName>
        <fullName evidence="4">Intracellular protein transport protein USO1</fullName>
    </submittedName>
</protein>
<dbReference type="Proteomes" id="UP000504635">
    <property type="component" value="Unplaced"/>
</dbReference>